<reference evidence="1" key="1">
    <citation type="submission" date="2020-08" db="EMBL/GenBank/DDBJ databases">
        <title>Lewinella bacteria from marine environments.</title>
        <authorList>
            <person name="Zhong Y."/>
        </authorList>
    </citation>
    <scope>NUCLEOTIDE SEQUENCE</scope>
    <source>
        <strain evidence="1">KCTC 42187</strain>
    </source>
</reference>
<keyword evidence="2" id="KW-1185">Reference proteome</keyword>
<dbReference type="EMBL" id="JACSIT010000056">
    <property type="protein sequence ID" value="MBC6993174.1"/>
    <property type="molecule type" value="Genomic_DNA"/>
</dbReference>
<dbReference type="AlphaFoldDB" id="A0A923T742"/>
<sequence length="112" mass="12545">MEIKEHQLEPNPRVLEGSKNSDEIYISIEIGNGQIGGSKVSQNEKLLAKGRLTEPTFIGNSSDLKDSEIEVETNILDVNSFTNICVLTTTFYNQENQVLFTRIDVTIQGTKR</sequence>
<evidence type="ECO:0000313" key="1">
    <source>
        <dbReference type="EMBL" id="MBC6993174.1"/>
    </source>
</evidence>
<gene>
    <name evidence="1" type="ORF">H9S92_03305</name>
</gene>
<dbReference type="RefSeq" id="WP_187465295.1">
    <property type="nucleotide sequence ID" value="NZ_JACSIT010000056.1"/>
</dbReference>
<dbReference type="Proteomes" id="UP000650081">
    <property type="component" value="Unassembled WGS sequence"/>
</dbReference>
<organism evidence="1 2">
    <name type="scientific">Neolewinella lacunae</name>
    <dbReference type="NCBI Taxonomy" id="1517758"/>
    <lineage>
        <taxon>Bacteria</taxon>
        <taxon>Pseudomonadati</taxon>
        <taxon>Bacteroidota</taxon>
        <taxon>Saprospiria</taxon>
        <taxon>Saprospirales</taxon>
        <taxon>Lewinellaceae</taxon>
        <taxon>Neolewinella</taxon>
    </lineage>
</organism>
<name>A0A923T742_9BACT</name>
<comment type="caution">
    <text evidence="1">The sequence shown here is derived from an EMBL/GenBank/DDBJ whole genome shotgun (WGS) entry which is preliminary data.</text>
</comment>
<evidence type="ECO:0000313" key="2">
    <source>
        <dbReference type="Proteomes" id="UP000650081"/>
    </source>
</evidence>
<accession>A0A923T742</accession>
<protein>
    <submittedName>
        <fullName evidence="1">Uncharacterized protein</fullName>
    </submittedName>
</protein>
<proteinExistence type="predicted"/>